<evidence type="ECO:0000313" key="3">
    <source>
        <dbReference type="Proteomes" id="UP000247810"/>
    </source>
</evidence>
<dbReference type="OrthoDB" id="10392817at2759"/>
<accession>A0A319CTI8</accession>
<reference evidence="2 3" key="1">
    <citation type="submission" date="2018-02" db="EMBL/GenBank/DDBJ databases">
        <title>The genomes of Aspergillus section Nigri reveals drivers in fungal speciation.</title>
        <authorList>
            <consortium name="DOE Joint Genome Institute"/>
            <person name="Vesth T.C."/>
            <person name="Nybo J."/>
            <person name="Theobald S."/>
            <person name="Brandl J."/>
            <person name="Frisvad J.C."/>
            <person name="Nielsen K.F."/>
            <person name="Lyhne E.K."/>
            <person name="Kogle M.E."/>
            <person name="Kuo A."/>
            <person name="Riley R."/>
            <person name="Clum A."/>
            <person name="Nolan M."/>
            <person name="Lipzen A."/>
            <person name="Salamov A."/>
            <person name="Henrissat B."/>
            <person name="Wiebenga A."/>
            <person name="De vries R.P."/>
            <person name="Grigoriev I.V."/>
            <person name="Mortensen U.H."/>
            <person name="Andersen M.R."/>
            <person name="Baker S.E."/>
        </authorList>
    </citation>
    <scope>NUCLEOTIDE SEQUENCE [LARGE SCALE GENOMIC DNA]</scope>
    <source>
        <strain evidence="2 3">CBS 707.79</strain>
    </source>
</reference>
<evidence type="ECO:0000256" key="1">
    <source>
        <dbReference type="SAM" id="SignalP"/>
    </source>
</evidence>
<sequence length="144" mass="16020">MNLLFSTIAALVATANAFTALQPPDENLPPQAGIEINLSQPYTLTWSHASKSETGNLCIDIVTRVNFCVESARIVKTPIANNQYLLTLSDIQSHPLIAQTQYGCPNQPPQRPIDKGVYELYYNPCTADQPDSQWAHSQDFQLTW</sequence>
<keyword evidence="1" id="KW-0732">Signal</keyword>
<evidence type="ECO:0000313" key="2">
    <source>
        <dbReference type="EMBL" id="PYH88616.1"/>
    </source>
</evidence>
<name>A0A319CTI8_9EURO</name>
<proteinExistence type="predicted"/>
<organism evidence="2 3">
    <name type="scientific">Aspergillus ellipticus CBS 707.79</name>
    <dbReference type="NCBI Taxonomy" id="1448320"/>
    <lineage>
        <taxon>Eukaryota</taxon>
        <taxon>Fungi</taxon>
        <taxon>Dikarya</taxon>
        <taxon>Ascomycota</taxon>
        <taxon>Pezizomycotina</taxon>
        <taxon>Eurotiomycetes</taxon>
        <taxon>Eurotiomycetidae</taxon>
        <taxon>Eurotiales</taxon>
        <taxon>Aspergillaceae</taxon>
        <taxon>Aspergillus</taxon>
        <taxon>Aspergillus subgen. Circumdati</taxon>
    </lineage>
</organism>
<feature type="chain" id="PRO_5016259428" evidence="1">
    <location>
        <begin position="18"/>
        <end position="144"/>
    </location>
</feature>
<protein>
    <submittedName>
        <fullName evidence="2">Uncharacterized protein</fullName>
    </submittedName>
</protein>
<dbReference type="Proteomes" id="UP000247810">
    <property type="component" value="Unassembled WGS sequence"/>
</dbReference>
<keyword evidence="3" id="KW-1185">Reference proteome</keyword>
<dbReference type="AlphaFoldDB" id="A0A319CTI8"/>
<gene>
    <name evidence="2" type="ORF">BO71DRAFT_488612</name>
</gene>
<feature type="signal peptide" evidence="1">
    <location>
        <begin position="1"/>
        <end position="17"/>
    </location>
</feature>
<dbReference type="VEuPathDB" id="FungiDB:BO71DRAFT_488612"/>
<dbReference type="EMBL" id="KZ826077">
    <property type="protein sequence ID" value="PYH88616.1"/>
    <property type="molecule type" value="Genomic_DNA"/>
</dbReference>